<accession>A0A4Y9R133</accession>
<dbReference type="AlphaFoldDB" id="A0A4Y9R133"/>
<feature type="transmembrane region" description="Helical" evidence="1">
    <location>
        <begin position="37"/>
        <end position="62"/>
    </location>
</feature>
<organism evidence="2 3">
    <name type="scientific">Orlajensenia leifsoniae</name>
    <dbReference type="NCBI Taxonomy" id="2561933"/>
    <lineage>
        <taxon>Bacteria</taxon>
        <taxon>Bacillati</taxon>
        <taxon>Actinomycetota</taxon>
        <taxon>Actinomycetes</taxon>
        <taxon>Micrococcales</taxon>
        <taxon>Microbacteriaceae</taxon>
        <taxon>Orlajensenia</taxon>
    </lineage>
</organism>
<keyword evidence="1" id="KW-0472">Membrane</keyword>
<keyword evidence="1" id="KW-1133">Transmembrane helix</keyword>
<comment type="caution">
    <text evidence="2">The sequence shown here is derived from an EMBL/GenBank/DDBJ whole genome shotgun (WGS) entry which is preliminary data.</text>
</comment>
<feature type="transmembrane region" description="Helical" evidence="1">
    <location>
        <begin position="286"/>
        <end position="308"/>
    </location>
</feature>
<keyword evidence="1" id="KW-0812">Transmembrane</keyword>
<reference evidence="2 3" key="1">
    <citation type="journal article" date="2018" name="J. Microbiol.">
        <title>Leifsonia flava sp. nov., a novel actinobacterium isolated from the rhizosphere of Aquilegia viridiflora.</title>
        <authorList>
            <person name="Cai Y."/>
            <person name="Tao W.Z."/>
            <person name="Ma Y.J."/>
            <person name="Cheng J."/>
            <person name="Zhang M.Y."/>
            <person name="Zhang Y.X."/>
        </authorList>
    </citation>
    <scope>NUCLEOTIDE SEQUENCE [LARGE SCALE GENOMIC DNA]</scope>
    <source>
        <strain evidence="2 3">SYP-B2174</strain>
    </source>
</reference>
<feature type="transmembrane region" description="Helical" evidence="1">
    <location>
        <begin position="185"/>
        <end position="205"/>
    </location>
</feature>
<sequence length="333" mass="36017">MRVVAFIVSILVATAALLGGVVLIVRATPDADPWVGPLATFALTVLVYGPLLLGSLNAYWDVRRTEESRRYYRWWFWIVVGLDVLAAVSIVVFSVAAASPVWVPVVILGGAALLLTLAVVVGRRLGARDERRPRGDQLLSVIDDAQIRRRILIVALTFVIAMAAGLVVTTLLALAESTSESPGRLVLFALQFAFLAATFAAIIVARPLTLALRESAGRDLGLVRKLARVVLRGQDIALAPDERVAAVRYAVVARTALGFQLGYSTLLYVALLLQYLGVLIDGQPPLFYTVLALALVVVLVVCYPIFIVRIRRAARYAQEHAALLDADGELQPS</sequence>
<evidence type="ECO:0000313" key="2">
    <source>
        <dbReference type="EMBL" id="TFV98197.1"/>
    </source>
</evidence>
<keyword evidence="3" id="KW-1185">Reference proteome</keyword>
<proteinExistence type="predicted"/>
<feature type="transmembrane region" description="Helical" evidence="1">
    <location>
        <begin position="261"/>
        <end position="280"/>
    </location>
</feature>
<feature type="transmembrane region" description="Helical" evidence="1">
    <location>
        <begin position="101"/>
        <end position="122"/>
    </location>
</feature>
<name>A0A4Y9R133_9MICO</name>
<evidence type="ECO:0000313" key="3">
    <source>
        <dbReference type="Proteomes" id="UP000298127"/>
    </source>
</evidence>
<feature type="transmembrane region" description="Helical" evidence="1">
    <location>
        <begin position="151"/>
        <end position="173"/>
    </location>
</feature>
<evidence type="ECO:0000256" key="1">
    <source>
        <dbReference type="SAM" id="Phobius"/>
    </source>
</evidence>
<protein>
    <submittedName>
        <fullName evidence="2">Uncharacterized protein</fullName>
    </submittedName>
</protein>
<dbReference type="Proteomes" id="UP000298127">
    <property type="component" value="Unassembled WGS sequence"/>
</dbReference>
<dbReference type="EMBL" id="SPQZ01000003">
    <property type="protein sequence ID" value="TFV98197.1"/>
    <property type="molecule type" value="Genomic_DNA"/>
</dbReference>
<feature type="transmembrane region" description="Helical" evidence="1">
    <location>
        <begin position="74"/>
        <end position="95"/>
    </location>
</feature>
<gene>
    <name evidence="2" type="ORF">E4M00_09235</name>
</gene>